<keyword evidence="3" id="KW-1185">Reference proteome</keyword>
<comment type="caution">
    <text evidence="2">The sequence shown here is derived from an EMBL/GenBank/DDBJ whole genome shotgun (WGS) entry which is preliminary data.</text>
</comment>
<proteinExistence type="predicted"/>
<sequence length="313" mass="35841">MASRQLRIEEQNIFNNFIFVQDKQELISLARDGHIQKFSSSGQSLGQSKNTYLSNDRHQNIAFLEDRQNNKYIICQDEKYNIRLIRYVDLEDVANPIENDTYNHVLDTTSNTAVVSLNANGNVQVWKRGDDGLYTRKYLSTIKSYYSQDAYKPLAVIGEDIIVTQDDDSHNNFILHYWQSSVQKKISSSINPNVYCIQPFPTAGLNFVVAYDDKTIMKYSVDEKQNRIAETIVSRDGNNGNGWKSLSISSKGHIAFSENTDRQVMHIQYNNVDVKTIRCPTLLHFIGWISDDSILVSRSKEDVYVMDNVLASP</sequence>
<dbReference type="SUPFAM" id="SSF101898">
    <property type="entry name" value="NHL repeat"/>
    <property type="match status" value="1"/>
</dbReference>
<dbReference type="EMBL" id="CAJNOR010002596">
    <property type="protein sequence ID" value="CAF1316327.1"/>
    <property type="molecule type" value="Genomic_DNA"/>
</dbReference>
<evidence type="ECO:0000313" key="3">
    <source>
        <dbReference type="Proteomes" id="UP000663828"/>
    </source>
</evidence>
<dbReference type="AlphaFoldDB" id="A0A815UT59"/>
<protein>
    <submittedName>
        <fullName evidence="2">Uncharacterized protein</fullName>
    </submittedName>
</protein>
<evidence type="ECO:0000313" key="2">
    <source>
        <dbReference type="EMBL" id="CAF1525040.1"/>
    </source>
</evidence>
<reference evidence="2" key="1">
    <citation type="submission" date="2021-02" db="EMBL/GenBank/DDBJ databases">
        <authorList>
            <person name="Nowell W R."/>
        </authorList>
    </citation>
    <scope>NUCLEOTIDE SEQUENCE</scope>
</reference>
<gene>
    <name evidence="2" type="ORF">EDS130_LOCUS44142</name>
    <name evidence="1" type="ORF">XAT740_LOCUS29662</name>
</gene>
<dbReference type="Proteomes" id="UP000663852">
    <property type="component" value="Unassembled WGS sequence"/>
</dbReference>
<dbReference type="Proteomes" id="UP000663828">
    <property type="component" value="Unassembled WGS sequence"/>
</dbReference>
<accession>A0A815UT59</accession>
<name>A0A815UT59_ADIRI</name>
<dbReference type="EMBL" id="CAJNOJ010000811">
    <property type="protein sequence ID" value="CAF1525040.1"/>
    <property type="molecule type" value="Genomic_DNA"/>
</dbReference>
<evidence type="ECO:0000313" key="4">
    <source>
        <dbReference type="Proteomes" id="UP000663852"/>
    </source>
</evidence>
<organism evidence="2 4">
    <name type="scientific">Adineta ricciae</name>
    <name type="common">Rotifer</name>
    <dbReference type="NCBI Taxonomy" id="249248"/>
    <lineage>
        <taxon>Eukaryota</taxon>
        <taxon>Metazoa</taxon>
        <taxon>Spiralia</taxon>
        <taxon>Gnathifera</taxon>
        <taxon>Rotifera</taxon>
        <taxon>Eurotatoria</taxon>
        <taxon>Bdelloidea</taxon>
        <taxon>Adinetida</taxon>
        <taxon>Adinetidae</taxon>
        <taxon>Adineta</taxon>
    </lineage>
</organism>
<evidence type="ECO:0000313" key="1">
    <source>
        <dbReference type="EMBL" id="CAF1316327.1"/>
    </source>
</evidence>